<keyword evidence="2" id="KW-1185">Reference proteome</keyword>
<dbReference type="Proteomes" id="UP001152795">
    <property type="component" value="Unassembled WGS sequence"/>
</dbReference>
<sequence>MEILLWFLDREVVERTPRKFVSTSPKAFIGFLAAWPVTVEQLKEATIQSELLDYEEKYIPDDIKARCEELIPNPVDVQPKDCVDAFLYLKEGVDSI</sequence>
<organism evidence="1 2">
    <name type="scientific">Paramuricea clavata</name>
    <name type="common">Red gorgonian</name>
    <name type="synonym">Violescent sea-whip</name>
    <dbReference type="NCBI Taxonomy" id="317549"/>
    <lineage>
        <taxon>Eukaryota</taxon>
        <taxon>Metazoa</taxon>
        <taxon>Cnidaria</taxon>
        <taxon>Anthozoa</taxon>
        <taxon>Octocorallia</taxon>
        <taxon>Malacalcyonacea</taxon>
        <taxon>Plexauridae</taxon>
        <taxon>Paramuricea</taxon>
    </lineage>
</organism>
<comment type="caution">
    <text evidence="1">The sequence shown here is derived from an EMBL/GenBank/DDBJ whole genome shotgun (WGS) entry which is preliminary data.</text>
</comment>
<proteinExistence type="predicted"/>
<gene>
    <name evidence="1" type="ORF">PACLA_8A019564</name>
</gene>
<evidence type="ECO:0000313" key="2">
    <source>
        <dbReference type="Proteomes" id="UP001152795"/>
    </source>
</evidence>
<evidence type="ECO:0000313" key="1">
    <source>
        <dbReference type="EMBL" id="CAB3977851.1"/>
    </source>
</evidence>
<name>A0A6S7FUH2_PARCT</name>
<reference evidence="1" key="1">
    <citation type="submission" date="2020-04" db="EMBL/GenBank/DDBJ databases">
        <authorList>
            <person name="Alioto T."/>
            <person name="Alioto T."/>
            <person name="Gomez Garrido J."/>
        </authorList>
    </citation>
    <scope>NUCLEOTIDE SEQUENCE</scope>
    <source>
        <strain evidence="1">A484AB</strain>
    </source>
</reference>
<dbReference type="AlphaFoldDB" id="A0A6S7FUH2"/>
<protein>
    <submittedName>
        <fullName evidence="1">Uncharacterized protein</fullName>
    </submittedName>
</protein>
<accession>A0A6S7FUH2</accession>
<dbReference type="EMBL" id="CACRXK020000075">
    <property type="protein sequence ID" value="CAB3977851.1"/>
    <property type="molecule type" value="Genomic_DNA"/>
</dbReference>